<keyword evidence="1" id="KW-1133">Transmembrane helix</keyword>
<keyword evidence="1" id="KW-0812">Transmembrane</keyword>
<keyword evidence="1" id="KW-0472">Membrane</keyword>
<gene>
    <name evidence="2" type="ORF">Ahy_A05g022036</name>
</gene>
<evidence type="ECO:0000313" key="2">
    <source>
        <dbReference type="EMBL" id="RYR56298.1"/>
    </source>
</evidence>
<dbReference type="EMBL" id="SDMP01000005">
    <property type="protein sequence ID" value="RYR56298.1"/>
    <property type="molecule type" value="Genomic_DNA"/>
</dbReference>
<dbReference type="Proteomes" id="UP000289738">
    <property type="component" value="Chromosome A05"/>
</dbReference>
<comment type="caution">
    <text evidence="2">The sequence shown here is derived from an EMBL/GenBank/DDBJ whole genome shotgun (WGS) entry which is preliminary data.</text>
</comment>
<accession>A0A445CZF3</accession>
<reference evidence="2 3" key="1">
    <citation type="submission" date="2019-01" db="EMBL/GenBank/DDBJ databases">
        <title>Sequencing of cultivated peanut Arachis hypogaea provides insights into genome evolution and oil improvement.</title>
        <authorList>
            <person name="Chen X."/>
        </authorList>
    </citation>
    <scope>NUCLEOTIDE SEQUENCE [LARGE SCALE GENOMIC DNA]</scope>
    <source>
        <strain evidence="3">cv. Fuhuasheng</strain>
        <tissue evidence="2">Leaves</tissue>
    </source>
</reference>
<organism evidence="2 3">
    <name type="scientific">Arachis hypogaea</name>
    <name type="common">Peanut</name>
    <dbReference type="NCBI Taxonomy" id="3818"/>
    <lineage>
        <taxon>Eukaryota</taxon>
        <taxon>Viridiplantae</taxon>
        <taxon>Streptophyta</taxon>
        <taxon>Embryophyta</taxon>
        <taxon>Tracheophyta</taxon>
        <taxon>Spermatophyta</taxon>
        <taxon>Magnoliopsida</taxon>
        <taxon>eudicotyledons</taxon>
        <taxon>Gunneridae</taxon>
        <taxon>Pentapetalae</taxon>
        <taxon>rosids</taxon>
        <taxon>fabids</taxon>
        <taxon>Fabales</taxon>
        <taxon>Fabaceae</taxon>
        <taxon>Papilionoideae</taxon>
        <taxon>50 kb inversion clade</taxon>
        <taxon>dalbergioids sensu lato</taxon>
        <taxon>Dalbergieae</taxon>
        <taxon>Pterocarpus clade</taxon>
        <taxon>Arachis</taxon>
    </lineage>
</organism>
<feature type="transmembrane region" description="Helical" evidence="1">
    <location>
        <begin position="98"/>
        <end position="115"/>
    </location>
</feature>
<proteinExistence type="predicted"/>
<dbReference type="AlphaFoldDB" id="A0A445CZF3"/>
<protein>
    <submittedName>
        <fullName evidence="2">Uncharacterized protein</fullName>
    </submittedName>
</protein>
<evidence type="ECO:0000313" key="3">
    <source>
        <dbReference type="Proteomes" id="UP000289738"/>
    </source>
</evidence>
<sequence>MKKKPDKKRKRRVSLTVISLMLQSQTEVGILPSDQSWSSEDVMDEMIHGIRKAELKKPFYSRDNNNKVRYFFNSKLFRDYAISFVANSDLLNPYQKCVLVAFMQLFLYLVTWLLIGHGHHLLPLCTLDPLLV</sequence>
<name>A0A445CZF3_ARAHY</name>
<keyword evidence="3" id="KW-1185">Reference proteome</keyword>
<evidence type="ECO:0000256" key="1">
    <source>
        <dbReference type="SAM" id="Phobius"/>
    </source>
</evidence>